<dbReference type="Gene3D" id="2.60.40.10">
    <property type="entry name" value="Immunoglobulins"/>
    <property type="match status" value="1"/>
</dbReference>
<name>F4PMZ8_CACFS</name>
<dbReference type="GeneID" id="14875087"/>
<keyword evidence="2" id="KW-0472">Membrane</keyword>
<feature type="domain" description="EGF-like" evidence="3">
    <location>
        <begin position="311"/>
        <end position="344"/>
    </location>
</feature>
<proteinExistence type="predicted"/>
<evidence type="ECO:0000256" key="2">
    <source>
        <dbReference type="SAM" id="Phobius"/>
    </source>
</evidence>
<evidence type="ECO:0000313" key="4">
    <source>
        <dbReference type="EMBL" id="EGG22891.1"/>
    </source>
</evidence>
<dbReference type="InterPro" id="IPR013783">
    <property type="entry name" value="Ig-like_fold"/>
</dbReference>
<evidence type="ECO:0000313" key="5">
    <source>
        <dbReference type="Proteomes" id="UP000007797"/>
    </source>
</evidence>
<dbReference type="InterPro" id="IPR000742">
    <property type="entry name" value="EGF"/>
</dbReference>
<feature type="disulfide bond" evidence="1">
    <location>
        <begin position="315"/>
        <end position="325"/>
    </location>
</feature>
<dbReference type="KEGG" id="dfa:DFA_05021"/>
<keyword evidence="5" id="KW-1185">Reference proteome</keyword>
<dbReference type="SUPFAM" id="SSF49265">
    <property type="entry name" value="Fibronectin type III"/>
    <property type="match status" value="1"/>
</dbReference>
<gene>
    <name evidence="4" type="ORF">DFA_05021</name>
</gene>
<keyword evidence="2" id="KW-1133">Transmembrane helix</keyword>
<organism evidence="4 5">
    <name type="scientific">Cavenderia fasciculata</name>
    <name type="common">Slime mold</name>
    <name type="synonym">Dictyostelium fasciculatum</name>
    <dbReference type="NCBI Taxonomy" id="261658"/>
    <lineage>
        <taxon>Eukaryota</taxon>
        <taxon>Amoebozoa</taxon>
        <taxon>Evosea</taxon>
        <taxon>Eumycetozoa</taxon>
        <taxon>Dictyostelia</taxon>
        <taxon>Acytosteliales</taxon>
        <taxon>Cavenderiaceae</taxon>
        <taxon>Cavenderia</taxon>
    </lineage>
</organism>
<keyword evidence="1" id="KW-1015">Disulfide bond</keyword>
<dbReference type="PANTHER" id="PTHR24032:SF16">
    <property type="entry name" value="EGF-LIKE DOMAIN-CONTAINING PROTEIN"/>
    <property type="match status" value="1"/>
</dbReference>
<dbReference type="InterPro" id="IPR053331">
    <property type="entry name" value="EGF-like_comC"/>
</dbReference>
<dbReference type="OrthoDB" id="283575at2759"/>
<feature type="disulfide bond" evidence="1">
    <location>
        <begin position="334"/>
        <end position="343"/>
    </location>
</feature>
<evidence type="ECO:0000256" key="1">
    <source>
        <dbReference type="PROSITE-ProRule" id="PRU00076"/>
    </source>
</evidence>
<dbReference type="STRING" id="1054147.F4PMZ8"/>
<dbReference type="Proteomes" id="UP000007797">
    <property type="component" value="Unassembled WGS sequence"/>
</dbReference>
<dbReference type="PANTHER" id="PTHR24032">
    <property type="entry name" value="EGF-LIKE DOMAIN-CONTAINING PROTEIN-RELATED-RELATED"/>
    <property type="match status" value="1"/>
</dbReference>
<comment type="caution">
    <text evidence="1">Lacks conserved residue(s) required for the propagation of feature annotation.</text>
</comment>
<dbReference type="AlphaFoldDB" id="F4PMZ8"/>
<reference evidence="5" key="1">
    <citation type="journal article" date="2011" name="Genome Res.">
        <title>Phylogeny-wide analysis of social amoeba genomes highlights ancient origins for complex intercellular communication.</title>
        <authorList>
            <person name="Heidel A.J."/>
            <person name="Lawal H.M."/>
            <person name="Felder M."/>
            <person name="Schilde C."/>
            <person name="Helps N.R."/>
            <person name="Tunggal B."/>
            <person name="Rivero F."/>
            <person name="John U."/>
            <person name="Schleicher M."/>
            <person name="Eichinger L."/>
            <person name="Platzer M."/>
            <person name="Noegel A.A."/>
            <person name="Schaap P."/>
            <person name="Gloeckner G."/>
        </authorList>
    </citation>
    <scope>NUCLEOTIDE SEQUENCE [LARGE SCALE GENOMIC DNA]</scope>
    <source>
        <strain evidence="5">SH3</strain>
    </source>
</reference>
<dbReference type="InterPro" id="IPR036116">
    <property type="entry name" value="FN3_sf"/>
</dbReference>
<dbReference type="PROSITE" id="PS00022">
    <property type="entry name" value="EGF_1"/>
    <property type="match status" value="1"/>
</dbReference>
<dbReference type="EMBL" id="GL883008">
    <property type="protein sequence ID" value="EGG22891.1"/>
    <property type="molecule type" value="Genomic_DNA"/>
</dbReference>
<accession>F4PMZ8</accession>
<keyword evidence="2" id="KW-0812">Transmembrane</keyword>
<feature type="transmembrane region" description="Helical" evidence="2">
    <location>
        <begin position="613"/>
        <end position="630"/>
    </location>
</feature>
<keyword evidence="1" id="KW-0245">EGF-like domain</keyword>
<dbReference type="PROSITE" id="PS50026">
    <property type="entry name" value="EGF_3"/>
    <property type="match status" value="1"/>
</dbReference>
<dbReference type="PROSITE" id="PS01186">
    <property type="entry name" value="EGF_2"/>
    <property type="match status" value="1"/>
</dbReference>
<evidence type="ECO:0000259" key="3">
    <source>
        <dbReference type="PROSITE" id="PS50026"/>
    </source>
</evidence>
<sequence length="647" mass="71127">MTYLMGTYKYNYFLDDKCITFDHDKQLTDGCNDGLVPQMAYYEKYSSVNCPTGDVDDSPVRISHVLNTCLTNEITETFTKVSSVAMTKFNISGSMTYSAGCNLAQVLPISYDCSAYPTYGYNRGFNVPTLELRYNYTIGYQKIEMSPIVSTWGNNYPLDYQIKAYISGDSPKILAYGCADGCTLDYSEVSQTFTLKIELGQPHIGWVFDPPSSSITMYDNLTLPSITTILGKDNITIQWECLGGVPGETVYSVYFGVPGNPALQMKDFTSNTATFSSLIPSTLYGIVIAATNGNFPSVSIVTNARTSAVQIPNLCTQNCGDFGKCNMTSGSCDCVTGYTGPLCNIVLNETIPIENTNVTTSTTKPTVVLGLGNKSFNFELSGIREVDMDGMVINQANFSTLPWSYSTATNISIQHPVTNQLYIQNEWNYTIYENTTAIVPFKNLSISFIQIKPIVDNNNTGTTGASSFPRQFAGIMLDIPIGAIKYSIDLHSWAFDQRVNTLEFVSLFNTSELQCGEVSLDDTLIVQGQNLSQISIGSTGTRYTGNIVNRGIVDNIFTTIRSRFDIVDGQTYLITQTPYHNDFIQLDPDLSVLVQPNFNGKDGCSPSNESKTSWQLIVGVVVGVVGAAIISRHRISRSIKISMKLRS</sequence>
<protein>
    <recommendedName>
        <fullName evidence="3">EGF-like domain-containing protein</fullName>
    </recommendedName>
</protein>
<dbReference type="RefSeq" id="XP_004360742.1">
    <property type="nucleotide sequence ID" value="XM_004360685.1"/>
</dbReference>